<dbReference type="RefSeq" id="WP_109720297.1">
    <property type="nucleotide sequence ID" value="NZ_QEQK01000007.1"/>
</dbReference>
<proteinExistence type="predicted"/>
<gene>
    <name evidence="1" type="ORF">DEH80_09735</name>
</gene>
<dbReference type="AlphaFoldDB" id="A0A363UKY5"/>
<evidence type="ECO:0000313" key="1">
    <source>
        <dbReference type="EMBL" id="PWN56081.1"/>
    </source>
</evidence>
<accession>A0A363UKY5</accession>
<name>A0A363UKY5_9GAMM</name>
<keyword evidence="2" id="KW-1185">Reference proteome</keyword>
<comment type="caution">
    <text evidence="1">The sequence shown here is derived from an EMBL/GenBank/DDBJ whole genome shotgun (WGS) entry which is preliminary data.</text>
</comment>
<dbReference type="Proteomes" id="UP000251800">
    <property type="component" value="Unassembled WGS sequence"/>
</dbReference>
<sequence>MSLRVHARLVDGCPCVELRDEHTGQARYRWHRCVPAADIDGHAVQDLIRMLLLASAQPDTPQTRAASPPANR</sequence>
<evidence type="ECO:0000313" key="2">
    <source>
        <dbReference type="Proteomes" id="UP000251800"/>
    </source>
</evidence>
<protein>
    <submittedName>
        <fullName evidence="1">Uncharacterized protein</fullName>
    </submittedName>
</protein>
<dbReference type="EMBL" id="QEQK01000007">
    <property type="protein sequence ID" value="PWN56081.1"/>
    <property type="molecule type" value="Genomic_DNA"/>
</dbReference>
<organism evidence="1 2">
    <name type="scientific">Abyssibacter profundi</name>
    <dbReference type="NCBI Taxonomy" id="2182787"/>
    <lineage>
        <taxon>Bacteria</taxon>
        <taxon>Pseudomonadati</taxon>
        <taxon>Pseudomonadota</taxon>
        <taxon>Gammaproteobacteria</taxon>
        <taxon>Chromatiales</taxon>
        <taxon>Oceanococcaceae</taxon>
        <taxon>Abyssibacter</taxon>
    </lineage>
</organism>
<reference evidence="1 2" key="1">
    <citation type="submission" date="2018-05" db="EMBL/GenBank/DDBJ databases">
        <title>Abyssibacter profundi OUC007T gen. nov., sp. nov, a marine bacterium isolated from seawater of the Mariana Trench.</title>
        <authorList>
            <person name="Zhou S."/>
        </authorList>
    </citation>
    <scope>NUCLEOTIDE SEQUENCE [LARGE SCALE GENOMIC DNA]</scope>
    <source>
        <strain evidence="1 2">OUC007</strain>
    </source>
</reference>